<dbReference type="GO" id="GO:0008270">
    <property type="term" value="F:zinc ion binding"/>
    <property type="evidence" value="ECO:0007669"/>
    <property type="project" value="UniProtKB-KW"/>
</dbReference>
<keyword evidence="1" id="KW-0863">Zinc-finger</keyword>
<feature type="domain" description="C2H2-type" evidence="4">
    <location>
        <begin position="146"/>
        <end position="176"/>
    </location>
</feature>
<protein>
    <recommendedName>
        <fullName evidence="4">C2H2-type domain-containing protein</fullName>
    </recommendedName>
</protein>
<dbReference type="OrthoDB" id="6416577at2759"/>
<feature type="chain" id="PRO_5026318966" description="C2H2-type domain-containing protein" evidence="3">
    <location>
        <begin position="24"/>
        <end position="484"/>
    </location>
</feature>
<evidence type="ECO:0000313" key="6">
    <source>
        <dbReference type="Proteomes" id="UP000479000"/>
    </source>
</evidence>
<dbReference type="InterPro" id="IPR013087">
    <property type="entry name" value="Znf_C2H2_type"/>
</dbReference>
<organism evidence="5 6">
    <name type="scientific">Nesidiocoris tenuis</name>
    <dbReference type="NCBI Taxonomy" id="355587"/>
    <lineage>
        <taxon>Eukaryota</taxon>
        <taxon>Metazoa</taxon>
        <taxon>Ecdysozoa</taxon>
        <taxon>Arthropoda</taxon>
        <taxon>Hexapoda</taxon>
        <taxon>Insecta</taxon>
        <taxon>Pterygota</taxon>
        <taxon>Neoptera</taxon>
        <taxon>Paraneoptera</taxon>
        <taxon>Hemiptera</taxon>
        <taxon>Heteroptera</taxon>
        <taxon>Panheteroptera</taxon>
        <taxon>Cimicomorpha</taxon>
        <taxon>Miridae</taxon>
        <taxon>Dicyphina</taxon>
        <taxon>Nesidiocoris</taxon>
    </lineage>
</organism>
<feature type="region of interest" description="Disordered" evidence="2">
    <location>
        <begin position="295"/>
        <end position="321"/>
    </location>
</feature>
<dbReference type="AlphaFoldDB" id="A0A6H5H5J5"/>
<evidence type="ECO:0000256" key="1">
    <source>
        <dbReference type="PROSITE-ProRule" id="PRU00042"/>
    </source>
</evidence>
<name>A0A6H5H5J5_9HEMI</name>
<dbReference type="InterPro" id="IPR036236">
    <property type="entry name" value="Znf_C2H2_sf"/>
</dbReference>
<keyword evidence="1" id="KW-0479">Metal-binding</keyword>
<feature type="non-terminal residue" evidence="5">
    <location>
        <position position="484"/>
    </location>
</feature>
<keyword evidence="6" id="KW-1185">Reference proteome</keyword>
<evidence type="ECO:0000256" key="3">
    <source>
        <dbReference type="SAM" id="SignalP"/>
    </source>
</evidence>
<evidence type="ECO:0000256" key="2">
    <source>
        <dbReference type="SAM" id="MobiDB-lite"/>
    </source>
</evidence>
<dbReference type="SUPFAM" id="SSF57667">
    <property type="entry name" value="beta-beta-alpha zinc fingers"/>
    <property type="match status" value="1"/>
</dbReference>
<dbReference type="PROSITE" id="PS50157">
    <property type="entry name" value="ZINC_FINGER_C2H2_2"/>
    <property type="match status" value="2"/>
</dbReference>
<keyword evidence="1" id="KW-0862">Zinc</keyword>
<evidence type="ECO:0000313" key="5">
    <source>
        <dbReference type="EMBL" id="CAB0012797.1"/>
    </source>
</evidence>
<evidence type="ECO:0000259" key="4">
    <source>
        <dbReference type="PROSITE" id="PS50157"/>
    </source>
</evidence>
<dbReference type="EMBL" id="CADCXU010025640">
    <property type="protein sequence ID" value="CAB0012797.1"/>
    <property type="molecule type" value="Genomic_DNA"/>
</dbReference>
<dbReference type="Proteomes" id="UP000479000">
    <property type="component" value="Unassembled WGS sequence"/>
</dbReference>
<reference evidence="5 6" key="1">
    <citation type="submission" date="2020-02" db="EMBL/GenBank/DDBJ databases">
        <authorList>
            <person name="Ferguson B K."/>
        </authorList>
    </citation>
    <scope>NUCLEOTIDE SEQUENCE [LARGE SCALE GENOMIC DNA]</scope>
</reference>
<sequence length="484" mass="56605">MWLRVRTKFWSTVILRLFSGCYEIPSLYNYNIYKVNGSIVIVLKSRIGTELQKKLFLIHIYSESLPEQVSNAAIEMRMSNVDSRKEVLDCGELFHLTNMKRKDRNDGLDYYKHRGRIVCKNCRKSFGDFQIFFEHKSKKCVRARRFSCDFCLRVFFRTDRLRRHMLRHSVHNGLRRKMDARCGGSRRRIYKCHVCSKTYGLKESLTIHQQFECLRGPQFSCVLHYFTEFLQQKIGLFRVVDVFEKVKNFMTGHRDDSSLEIEIVKEELANPDPPLLSRDHEENILPVITISETTGKPEIQTEPHFDLTSTNEESGSDETQKHDYKCMARATVSLDRADAPIELSPANPGHNHPAETEKTLRSKFIIALRDRVYNENDKTVRDIYEDECKKFPKCTTEYPFTRVKRAMQRLRKLRDESGCANSVTMKHKTPHQCWRSAYGAFRGSLSQALSYVKLRQLLTTSALNEFTPDLKFLQSDGNDELMSR</sequence>
<dbReference type="SMART" id="SM00355">
    <property type="entry name" value="ZnF_C2H2"/>
    <property type="match status" value="3"/>
</dbReference>
<dbReference type="Gene3D" id="3.30.160.60">
    <property type="entry name" value="Classic Zinc Finger"/>
    <property type="match status" value="1"/>
</dbReference>
<proteinExistence type="predicted"/>
<dbReference type="PROSITE" id="PS00028">
    <property type="entry name" value="ZINC_FINGER_C2H2_1"/>
    <property type="match status" value="1"/>
</dbReference>
<accession>A0A6H5H5J5</accession>
<feature type="domain" description="C2H2-type" evidence="4">
    <location>
        <begin position="190"/>
        <end position="217"/>
    </location>
</feature>
<gene>
    <name evidence="5" type="ORF">NTEN_LOCUS17491</name>
</gene>
<keyword evidence="3" id="KW-0732">Signal</keyword>
<feature type="signal peptide" evidence="3">
    <location>
        <begin position="1"/>
        <end position="23"/>
    </location>
</feature>